<name>A0A0V0GUC3_SOLCH</name>
<evidence type="ECO:0000313" key="1">
    <source>
        <dbReference type="EMBL" id="JAP11775.1"/>
    </source>
</evidence>
<sequence>MVLPNQKFGLSYQSLKHRHFPILEFSFKSQVPKRLHLVSPHYVVLLSLFGKMFSTPSEIHLSIIFPHKQYVPKKLLSFRLR</sequence>
<accession>A0A0V0GUC3</accession>
<reference evidence="1" key="1">
    <citation type="submission" date="2015-12" db="EMBL/GenBank/DDBJ databases">
        <title>Gene expression during late stages of embryo sac development: a critical building block for successful pollen-pistil interactions.</title>
        <authorList>
            <person name="Liu Y."/>
            <person name="Joly V."/>
            <person name="Sabar M."/>
            <person name="Matton D.P."/>
        </authorList>
    </citation>
    <scope>NUCLEOTIDE SEQUENCE</scope>
</reference>
<proteinExistence type="predicted"/>
<dbReference type="AlphaFoldDB" id="A0A0V0GUC3"/>
<dbReference type="EMBL" id="GEDG01030718">
    <property type="protein sequence ID" value="JAP11775.1"/>
    <property type="molecule type" value="Transcribed_RNA"/>
</dbReference>
<organism evidence="1">
    <name type="scientific">Solanum chacoense</name>
    <name type="common">Chaco potato</name>
    <dbReference type="NCBI Taxonomy" id="4108"/>
    <lineage>
        <taxon>Eukaryota</taxon>
        <taxon>Viridiplantae</taxon>
        <taxon>Streptophyta</taxon>
        <taxon>Embryophyta</taxon>
        <taxon>Tracheophyta</taxon>
        <taxon>Spermatophyta</taxon>
        <taxon>Magnoliopsida</taxon>
        <taxon>eudicotyledons</taxon>
        <taxon>Gunneridae</taxon>
        <taxon>Pentapetalae</taxon>
        <taxon>asterids</taxon>
        <taxon>lamiids</taxon>
        <taxon>Solanales</taxon>
        <taxon>Solanaceae</taxon>
        <taxon>Solanoideae</taxon>
        <taxon>Solaneae</taxon>
        <taxon>Solanum</taxon>
    </lineage>
</organism>
<protein>
    <submittedName>
        <fullName evidence="1">Putative ovule protein</fullName>
    </submittedName>
</protein>